<dbReference type="PANTHER" id="PTHR33169">
    <property type="entry name" value="PADR-FAMILY TRANSCRIPTIONAL REGULATOR"/>
    <property type="match status" value="1"/>
</dbReference>
<evidence type="ECO:0000313" key="3">
    <source>
        <dbReference type="Proteomes" id="UP000239203"/>
    </source>
</evidence>
<dbReference type="Pfam" id="PF03551">
    <property type="entry name" value="PadR"/>
    <property type="match status" value="1"/>
</dbReference>
<dbReference type="Proteomes" id="UP000239203">
    <property type="component" value="Unassembled WGS sequence"/>
</dbReference>
<dbReference type="InterPro" id="IPR052509">
    <property type="entry name" value="Metal_resp_DNA-bind_regulator"/>
</dbReference>
<dbReference type="InterPro" id="IPR036388">
    <property type="entry name" value="WH-like_DNA-bd_sf"/>
</dbReference>
<dbReference type="InterPro" id="IPR036390">
    <property type="entry name" value="WH_DNA-bd_sf"/>
</dbReference>
<accession>A0A2S6GD61</accession>
<dbReference type="SUPFAM" id="SSF46785">
    <property type="entry name" value="Winged helix' DNA-binding domain"/>
    <property type="match status" value="1"/>
</dbReference>
<name>A0A2S6GD61_9PSEU</name>
<dbReference type="InterPro" id="IPR005149">
    <property type="entry name" value="Tscrpt_reg_PadR_N"/>
</dbReference>
<protein>
    <submittedName>
        <fullName evidence="2">PadR family transcriptional regulator</fullName>
    </submittedName>
</protein>
<keyword evidence="3" id="KW-1185">Reference proteome</keyword>
<proteinExistence type="predicted"/>
<dbReference type="Gene3D" id="1.10.10.10">
    <property type="entry name" value="Winged helix-like DNA-binding domain superfamily/Winged helix DNA-binding domain"/>
    <property type="match status" value="1"/>
</dbReference>
<sequence>MLLALSDGPKHGYAITADVAERTGIQLGPGTLYGSLAKLEQLGLIAPLPSEDRRRPYEITAPGVAALTDQLRRWSRIVETGRTRLSWA</sequence>
<gene>
    <name evidence="2" type="ORF">CLV40_13352</name>
</gene>
<reference evidence="2 3" key="1">
    <citation type="submission" date="2018-02" db="EMBL/GenBank/DDBJ databases">
        <title>Genomic Encyclopedia of Archaeal and Bacterial Type Strains, Phase II (KMG-II): from individual species to whole genera.</title>
        <authorList>
            <person name="Goeker M."/>
        </authorList>
    </citation>
    <scope>NUCLEOTIDE SEQUENCE [LARGE SCALE GENOMIC DNA]</scope>
    <source>
        <strain evidence="2 3">YU 961-1</strain>
    </source>
</reference>
<evidence type="ECO:0000313" key="2">
    <source>
        <dbReference type="EMBL" id="PPK62786.1"/>
    </source>
</evidence>
<dbReference type="EMBL" id="PTIX01000033">
    <property type="protein sequence ID" value="PPK62786.1"/>
    <property type="molecule type" value="Genomic_DNA"/>
</dbReference>
<comment type="caution">
    <text evidence="2">The sequence shown here is derived from an EMBL/GenBank/DDBJ whole genome shotgun (WGS) entry which is preliminary data.</text>
</comment>
<feature type="domain" description="Transcription regulator PadR N-terminal" evidence="1">
    <location>
        <begin position="2"/>
        <end position="68"/>
    </location>
</feature>
<evidence type="ECO:0000259" key="1">
    <source>
        <dbReference type="Pfam" id="PF03551"/>
    </source>
</evidence>
<dbReference type="AlphaFoldDB" id="A0A2S6GD61"/>
<dbReference type="PANTHER" id="PTHR33169:SF13">
    <property type="entry name" value="PADR-FAMILY TRANSCRIPTIONAL REGULATOR"/>
    <property type="match status" value="1"/>
</dbReference>
<organism evidence="2 3">
    <name type="scientific">Actinokineospora auranticolor</name>
    <dbReference type="NCBI Taxonomy" id="155976"/>
    <lineage>
        <taxon>Bacteria</taxon>
        <taxon>Bacillati</taxon>
        <taxon>Actinomycetota</taxon>
        <taxon>Actinomycetes</taxon>
        <taxon>Pseudonocardiales</taxon>
        <taxon>Pseudonocardiaceae</taxon>
        <taxon>Actinokineospora</taxon>
    </lineage>
</organism>